<keyword evidence="9" id="KW-0813">Transport</keyword>
<dbReference type="Proteomes" id="UP000234881">
    <property type="component" value="Unassembled WGS sequence"/>
</dbReference>
<sequence>MTTTEKKSFSIWDLANPTRFLAILDKIMTPLVVLTAITFTIGLYLTFFVAPDDYQQGATVKIMFVHVPAAWLAMFAYTMMAISSLGTLIWKHPLADVSAKAAAPLGAAFTFIALITGSLWGKPMWGTWWVWDARLTSMLVLLIIYFGLIALWRTVEDPIRAGKAAAILTLVGYINVPIIKFSVDWWSTLHQPASVITLDGPKMHSSILIPLLVMALAFTLLFTALHFKAMRNEILRRRIRTMQMQAARKVASGNGAAASRSIPGNQSPAASQ</sequence>
<feature type="transmembrane region" description="Helical" evidence="9">
    <location>
        <begin position="164"/>
        <end position="183"/>
    </location>
</feature>
<keyword evidence="5 9" id="KW-0812">Transmembrane</keyword>
<keyword evidence="13" id="KW-1185">Reference proteome</keyword>
<evidence type="ECO:0000259" key="11">
    <source>
        <dbReference type="PROSITE" id="PS50206"/>
    </source>
</evidence>
<evidence type="ECO:0000256" key="8">
    <source>
        <dbReference type="ARBA" id="ARBA00023136"/>
    </source>
</evidence>
<keyword evidence="7 9" id="KW-1133">Transmembrane helix</keyword>
<dbReference type="NCBIfam" id="TIGR01191">
    <property type="entry name" value="ccmC"/>
    <property type="match status" value="1"/>
</dbReference>
<organism evidence="12 13">
    <name type="scientific">Cohaesibacter celericrescens</name>
    <dbReference type="NCBI Taxonomy" id="2067669"/>
    <lineage>
        <taxon>Bacteria</taxon>
        <taxon>Pseudomonadati</taxon>
        <taxon>Pseudomonadota</taxon>
        <taxon>Alphaproteobacteria</taxon>
        <taxon>Hyphomicrobiales</taxon>
        <taxon>Cohaesibacteraceae</taxon>
    </lineage>
</organism>
<dbReference type="Pfam" id="PF01578">
    <property type="entry name" value="Cytochrom_C_asm"/>
    <property type="match status" value="1"/>
</dbReference>
<keyword evidence="8 9" id="KW-0472">Membrane</keyword>
<dbReference type="EMBL" id="PKUQ01000031">
    <property type="protein sequence ID" value="PLW76500.1"/>
    <property type="molecule type" value="Genomic_DNA"/>
</dbReference>
<evidence type="ECO:0000256" key="9">
    <source>
        <dbReference type="RuleBase" id="RU364092"/>
    </source>
</evidence>
<keyword evidence="6 9" id="KW-0201">Cytochrome c-type biogenesis</keyword>
<protein>
    <recommendedName>
        <fullName evidence="4 9">Heme exporter protein C</fullName>
    </recommendedName>
    <alternativeName>
        <fullName evidence="9">Cytochrome c-type biogenesis protein</fullName>
    </alternativeName>
</protein>
<evidence type="ECO:0000256" key="3">
    <source>
        <dbReference type="ARBA" id="ARBA00005840"/>
    </source>
</evidence>
<evidence type="ECO:0000313" key="13">
    <source>
        <dbReference type="Proteomes" id="UP000234881"/>
    </source>
</evidence>
<dbReference type="PROSITE" id="PS50206">
    <property type="entry name" value="RHODANESE_3"/>
    <property type="match status" value="1"/>
</dbReference>
<feature type="region of interest" description="Disordered" evidence="10">
    <location>
        <begin position="253"/>
        <end position="272"/>
    </location>
</feature>
<comment type="subcellular location">
    <subcellularLocation>
        <location evidence="9">Cell inner membrane</location>
    </subcellularLocation>
    <subcellularLocation>
        <location evidence="2">Membrane</location>
        <topology evidence="2">Multi-pass membrane protein</topology>
    </subcellularLocation>
</comment>
<dbReference type="GO" id="GO:0017004">
    <property type="term" value="P:cytochrome complex assembly"/>
    <property type="evidence" value="ECO:0007669"/>
    <property type="project" value="UniProtKB-KW"/>
</dbReference>
<dbReference type="AlphaFoldDB" id="A0A2N5XPZ9"/>
<feature type="transmembrane region" description="Helical" evidence="9">
    <location>
        <begin position="203"/>
        <end position="227"/>
    </location>
</feature>
<evidence type="ECO:0000256" key="4">
    <source>
        <dbReference type="ARBA" id="ARBA00016463"/>
    </source>
</evidence>
<dbReference type="PRINTS" id="PR01386">
    <property type="entry name" value="CCMCBIOGNSIS"/>
</dbReference>
<dbReference type="PANTHER" id="PTHR30071:SF1">
    <property type="entry name" value="CYTOCHROME B_B6 PROTEIN-RELATED"/>
    <property type="match status" value="1"/>
</dbReference>
<dbReference type="GO" id="GO:0015232">
    <property type="term" value="F:heme transmembrane transporter activity"/>
    <property type="evidence" value="ECO:0007669"/>
    <property type="project" value="InterPro"/>
</dbReference>
<dbReference type="PANTHER" id="PTHR30071">
    <property type="entry name" value="HEME EXPORTER PROTEIN C"/>
    <property type="match status" value="1"/>
</dbReference>
<proteinExistence type="inferred from homology"/>
<comment type="similarity">
    <text evidence="3 9">Belongs to the CcmC/CycZ/HelC family.</text>
</comment>
<gene>
    <name evidence="9" type="primary">ccmC</name>
    <name evidence="12" type="ORF">C0081_15750</name>
</gene>
<evidence type="ECO:0000256" key="10">
    <source>
        <dbReference type="SAM" id="MobiDB-lite"/>
    </source>
</evidence>
<dbReference type="GO" id="GO:0005886">
    <property type="term" value="C:plasma membrane"/>
    <property type="evidence" value="ECO:0007669"/>
    <property type="project" value="UniProtKB-SubCell"/>
</dbReference>
<keyword evidence="9" id="KW-1003">Cell membrane</keyword>
<dbReference type="InterPro" id="IPR045062">
    <property type="entry name" value="Cyt_c_biogenesis_CcsA/CcmC"/>
</dbReference>
<accession>A0A2N5XPZ9</accession>
<feature type="domain" description="Rhodanese" evidence="11">
    <location>
        <begin position="159"/>
        <end position="195"/>
    </location>
</feature>
<evidence type="ECO:0000256" key="7">
    <source>
        <dbReference type="ARBA" id="ARBA00022989"/>
    </source>
</evidence>
<dbReference type="InterPro" id="IPR003557">
    <property type="entry name" value="Cyt_c_biogenesis_CcmC"/>
</dbReference>
<dbReference type="InterPro" id="IPR001763">
    <property type="entry name" value="Rhodanese-like_dom"/>
</dbReference>
<evidence type="ECO:0000256" key="2">
    <source>
        <dbReference type="ARBA" id="ARBA00004141"/>
    </source>
</evidence>
<evidence type="ECO:0000313" key="12">
    <source>
        <dbReference type="EMBL" id="PLW76500.1"/>
    </source>
</evidence>
<evidence type="ECO:0000256" key="6">
    <source>
        <dbReference type="ARBA" id="ARBA00022748"/>
    </source>
</evidence>
<evidence type="ECO:0000256" key="1">
    <source>
        <dbReference type="ARBA" id="ARBA00002442"/>
    </source>
</evidence>
<reference evidence="12 13" key="1">
    <citation type="submission" date="2018-01" db="EMBL/GenBank/DDBJ databases">
        <title>The draft genome sequence of Cohaesibacter sp. H1304.</title>
        <authorList>
            <person name="Wang N.-N."/>
            <person name="Du Z.-J."/>
        </authorList>
    </citation>
    <scope>NUCLEOTIDE SEQUENCE [LARGE SCALE GENOMIC DNA]</scope>
    <source>
        <strain evidence="12 13">H1304</strain>
    </source>
</reference>
<evidence type="ECO:0000256" key="5">
    <source>
        <dbReference type="ARBA" id="ARBA00022692"/>
    </source>
</evidence>
<dbReference type="RefSeq" id="WP_101534935.1">
    <property type="nucleotide sequence ID" value="NZ_JBFHIU010000060.1"/>
</dbReference>
<feature type="transmembrane region" description="Helical" evidence="9">
    <location>
        <begin position="133"/>
        <end position="152"/>
    </location>
</feature>
<feature type="transmembrane region" description="Helical" evidence="9">
    <location>
        <begin position="102"/>
        <end position="121"/>
    </location>
</feature>
<dbReference type="InterPro" id="IPR002541">
    <property type="entry name" value="Cyt_c_assembly"/>
</dbReference>
<comment type="function">
    <text evidence="1 9">Required for the export of heme to the periplasm for the biogenesis of c-type cytochromes.</text>
</comment>
<name>A0A2N5XPZ9_9HYPH</name>
<feature type="transmembrane region" description="Helical" evidence="9">
    <location>
        <begin position="69"/>
        <end position="90"/>
    </location>
</feature>
<dbReference type="GO" id="GO:0020037">
    <property type="term" value="F:heme binding"/>
    <property type="evidence" value="ECO:0007669"/>
    <property type="project" value="InterPro"/>
</dbReference>
<feature type="compositionally biased region" description="Polar residues" evidence="10">
    <location>
        <begin position="262"/>
        <end position="272"/>
    </location>
</feature>
<comment type="caution">
    <text evidence="12">The sequence shown here is derived from an EMBL/GenBank/DDBJ whole genome shotgun (WGS) entry which is preliminary data.</text>
</comment>
<dbReference type="OrthoDB" id="9778550at2"/>
<feature type="transmembrane region" description="Helical" evidence="9">
    <location>
        <begin position="27"/>
        <end position="49"/>
    </location>
</feature>
<keyword evidence="9" id="KW-0997">Cell inner membrane</keyword>